<keyword evidence="6" id="KW-0539">Nucleus</keyword>
<evidence type="ECO:0000313" key="10">
    <source>
        <dbReference type="Proteomes" id="UP000094336"/>
    </source>
</evidence>
<sequence length="316" mass="35530">MSDVEERKPSELKKVSVAATLGFGADDSDSYSDEELEIPAASDSDNEDVPALKRGHFDAFNAEEDDLSENEALEDAPKEAKDRKSKKIKSLTPEKVAKLEKKLAKTGVVYISKVPPYMKPSKMRQILGRFGEIDRLFLKPENLKSYARRVKYGGNKKKSFTEGWAEFTKKRHAKLAVHTLNGNPTGEKKGSFYHDDVLNIKYLSGFKWADLTEQIARENEIRDAKLQAELAQQQKLNKTFVANVEKSKMIDNIQKKKKARADADPVLKGTAGNQGVDTTIRRTFRQSKVASSRADAEQKFKTENSSKLNGVINRFI</sequence>
<evidence type="ECO:0000256" key="4">
    <source>
        <dbReference type="ARBA" id="ARBA00021800"/>
    </source>
</evidence>
<keyword evidence="10" id="KW-1185">Reference proteome</keyword>
<dbReference type="GO" id="GO:0034462">
    <property type="term" value="P:small-subunit processome assembly"/>
    <property type="evidence" value="ECO:0007669"/>
    <property type="project" value="EnsemblFungi"/>
</dbReference>
<organism evidence="9 10">
    <name type="scientific">Babjeviella inositovora NRRL Y-12698</name>
    <dbReference type="NCBI Taxonomy" id="984486"/>
    <lineage>
        <taxon>Eukaryota</taxon>
        <taxon>Fungi</taxon>
        <taxon>Dikarya</taxon>
        <taxon>Ascomycota</taxon>
        <taxon>Saccharomycotina</taxon>
        <taxon>Pichiomycetes</taxon>
        <taxon>Serinales incertae sedis</taxon>
        <taxon>Babjeviella</taxon>
    </lineage>
</organism>
<accession>A0A1E3QZ66</accession>
<dbReference type="InterPro" id="IPR035979">
    <property type="entry name" value="RBD_domain_sf"/>
</dbReference>
<name>A0A1E3QZ66_9ASCO</name>
<comment type="similarity">
    <text evidence="2">Belongs to the ESF2/ABP1 family.</text>
</comment>
<evidence type="ECO:0000256" key="7">
    <source>
        <dbReference type="ARBA" id="ARBA00032634"/>
    </source>
</evidence>
<dbReference type="PANTHER" id="PTHR12311">
    <property type="entry name" value="ACTIVATOR OF BASAL TRANSCRIPTION 1"/>
    <property type="match status" value="1"/>
</dbReference>
<evidence type="ECO:0000256" key="3">
    <source>
        <dbReference type="ARBA" id="ARBA00013906"/>
    </source>
</evidence>
<dbReference type="Gene3D" id="3.30.70.330">
    <property type="match status" value="1"/>
</dbReference>
<dbReference type="GO" id="GO:0001671">
    <property type="term" value="F:ATPase activator activity"/>
    <property type="evidence" value="ECO:0007669"/>
    <property type="project" value="EnsemblFungi"/>
</dbReference>
<protein>
    <recommendedName>
        <fullName evidence="3">Pre-rRNA-processing protein ESF2</fullName>
    </recommendedName>
    <alternativeName>
        <fullName evidence="7">18S rRNA factor 2</fullName>
    </alternativeName>
    <alternativeName>
        <fullName evidence="4">Pre-rRNA-processing protein esf2</fullName>
    </alternativeName>
</protein>
<reference evidence="10" key="1">
    <citation type="submission" date="2016-05" db="EMBL/GenBank/DDBJ databases">
        <title>Comparative genomics of biotechnologically important yeasts.</title>
        <authorList>
            <consortium name="DOE Joint Genome Institute"/>
            <person name="Riley R."/>
            <person name="Haridas S."/>
            <person name="Wolfe K.H."/>
            <person name="Lopes M.R."/>
            <person name="Hittinger C.T."/>
            <person name="Goker M."/>
            <person name="Salamov A."/>
            <person name="Wisecaver J."/>
            <person name="Long T.M."/>
            <person name="Aerts A.L."/>
            <person name="Barry K."/>
            <person name="Choi C."/>
            <person name="Clum A."/>
            <person name="Coughlan A.Y."/>
            <person name="Deshpande S."/>
            <person name="Douglass A.P."/>
            <person name="Hanson S.J."/>
            <person name="Klenk H.-P."/>
            <person name="Labutti K."/>
            <person name="Lapidus A."/>
            <person name="Lindquist E."/>
            <person name="Lipzen A."/>
            <person name="Meier-Kolthoff J.P."/>
            <person name="Ohm R.A."/>
            <person name="Otillar R.P."/>
            <person name="Pangilinan J."/>
            <person name="Peng Y."/>
            <person name="Rokas A."/>
            <person name="Rosa C.A."/>
            <person name="Scheuner C."/>
            <person name="Sibirny A.A."/>
            <person name="Slot J.C."/>
            <person name="Stielow J.B."/>
            <person name="Sun H."/>
            <person name="Kurtzman C.P."/>
            <person name="Blackwell M."/>
            <person name="Grigoriev I.V."/>
            <person name="Jeffries T.W."/>
        </authorList>
    </citation>
    <scope>NUCLEOTIDE SEQUENCE [LARGE SCALE GENOMIC DNA]</scope>
    <source>
        <strain evidence="10">NRRL Y-12698</strain>
    </source>
</reference>
<evidence type="ECO:0000256" key="5">
    <source>
        <dbReference type="ARBA" id="ARBA00022884"/>
    </source>
</evidence>
<dbReference type="EMBL" id="KV454426">
    <property type="protein sequence ID" value="ODQ82960.1"/>
    <property type="molecule type" value="Genomic_DNA"/>
</dbReference>
<dbReference type="SUPFAM" id="SSF54928">
    <property type="entry name" value="RNA-binding domain, RBD"/>
    <property type="match status" value="1"/>
</dbReference>
<dbReference type="GO" id="GO:0000472">
    <property type="term" value="P:endonucleolytic cleavage to generate mature 5'-end of SSU-rRNA from (SSU-rRNA, 5.8S rRNA, LSU-rRNA)"/>
    <property type="evidence" value="ECO:0007669"/>
    <property type="project" value="EnsemblFungi"/>
</dbReference>
<dbReference type="GO" id="GO:0000480">
    <property type="term" value="P:endonucleolytic cleavage in 5'-ETS of tricistronic rRNA transcript (SSU-rRNA, 5.8S rRNA, LSU-rRNA)"/>
    <property type="evidence" value="ECO:0007669"/>
    <property type="project" value="EnsemblFungi"/>
</dbReference>
<dbReference type="CDD" id="cd12263">
    <property type="entry name" value="RRM_ABT1_like"/>
    <property type="match status" value="1"/>
</dbReference>
<dbReference type="Proteomes" id="UP000094336">
    <property type="component" value="Unassembled WGS sequence"/>
</dbReference>
<dbReference type="InterPro" id="IPR039119">
    <property type="entry name" value="ABT1/Esf2"/>
</dbReference>
<dbReference type="GO" id="GO:0000447">
    <property type="term" value="P:endonucleolytic cleavage in ITS1 to separate SSU-rRNA from 5.8S rRNA and LSU-rRNA from tricistronic rRNA transcript (SSU-rRNA, 5.8S rRNA, LSU-rRNA)"/>
    <property type="evidence" value="ECO:0007669"/>
    <property type="project" value="EnsemblFungi"/>
</dbReference>
<evidence type="ECO:0000256" key="6">
    <source>
        <dbReference type="ARBA" id="ARBA00023242"/>
    </source>
</evidence>
<dbReference type="GeneID" id="30145512"/>
<dbReference type="OrthoDB" id="287393at2759"/>
<comment type="subcellular location">
    <subcellularLocation>
        <location evidence="1">Nucleus</location>
        <location evidence="1">Nucleolus</location>
    </subcellularLocation>
</comment>
<dbReference type="GO" id="GO:0003723">
    <property type="term" value="F:RNA binding"/>
    <property type="evidence" value="ECO:0007669"/>
    <property type="project" value="UniProtKB-KW"/>
</dbReference>
<dbReference type="InterPro" id="IPR012677">
    <property type="entry name" value="Nucleotide-bd_a/b_plait_sf"/>
</dbReference>
<keyword evidence="5" id="KW-0694">RNA-binding</keyword>
<evidence type="ECO:0000256" key="2">
    <source>
        <dbReference type="ARBA" id="ARBA00005819"/>
    </source>
</evidence>
<dbReference type="GO" id="GO:0032040">
    <property type="term" value="C:small-subunit processome"/>
    <property type="evidence" value="ECO:0007669"/>
    <property type="project" value="EnsemblFungi"/>
</dbReference>
<feature type="compositionally biased region" description="Acidic residues" evidence="8">
    <location>
        <begin position="61"/>
        <end position="74"/>
    </location>
</feature>
<dbReference type="InterPro" id="IPR034353">
    <property type="entry name" value="ABT1/ESF2_RRM"/>
</dbReference>
<feature type="region of interest" description="Disordered" evidence="8">
    <location>
        <begin position="23"/>
        <end position="88"/>
    </location>
</feature>
<evidence type="ECO:0000256" key="8">
    <source>
        <dbReference type="SAM" id="MobiDB-lite"/>
    </source>
</evidence>
<dbReference type="AlphaFoldDB" id="A0A1E3QZ66"/>
<evidence type="ECO:0000256" key="1">
    <source>
        <dbReference type="ARBA" id="ARBA00004604"/>
    </source>
</evidence>
<proteinExistence type="inferred from homology"/>
<dbReference type="RefSeq" id="XP_018988288.1">
    <property type="nucleotide sequence ID" value="XM_019127659.1"/>
</dbReference>
<dbReference type="STRING" id="984486.A0A1E3QZ66"/>
<dbReference type="PANTHER" id="PTHR12311:SF7">
    <property type="entry name" value="ACTIVATOR OF BASAL TRANSCRIPTION 1"/>
    <property type="match status" value="1"/>
</dbReference>
<feature type="compositionally biased region" description="Acidic residues" evidence="8">
    <location>
        <begin position="26"/>
        <end position="37"/>
    </location>
</feature>
<evidence type="ECO:0000313" key="9">
    <source>
        <dbReference type="EMBL" id="ODQ82960.1"/>
    </source>
</evidence>
<gene>
    <name evidence="9" type="ORF">BABINDRAFT_159437</name>
</gene>